<protein>
    <submittedName>
        <fullName evidence="1">Uncharacterized protein</fullName>
    </submittedName>
</protein>
<organism evidence="1 2">
    <name type="scientific">Ancylostoma ceylanicum</name>
    <dbReference type="NCBI Taxonomy" id="53326"/>
    <lineage>
        <taxon>Eukaryota</taxon>
        <taxon>Metazoa</taxon>
        <taxon>Ecdysozoa</taxon>
        <taxon>Nematoda</taxon>
        <taxon>Chromadorea</taxon>
        <taxon>Rhabditida</taxon>
        <taxon>Rhabditina</taxon>
        <taxon>Rhabditomorpha</taxon>
        <taxon>Strongyloidea</taxon>
        <taxon>Ancylostomatidae</taxon>
        <taxon>Ancylostomatinae</taxon>
        <taxon>Ancylostoma</taxon>
    </lineage>
</organism>
<gene>
    <name evidence="1" type="primary">Acey_s0369.g85</name>
    <name evidence="1" type="ORF">Y032_0369g85</name>
</gene>
<dbReference type="EMBL" id="JARK01001705">
    <property type="protein sequence ID" value="EYB82011.1"/>
    <property type="molecule type" value="Genomic_DNA"/>
</dbReference>
<evidence type="ECO:0000313" key="2">
    <source>
        <dbReference type="Proteomes" id="UP000024635"/>
    </source>
</evidence>
<evidence type="ECO:0000313" key="1">
    <source>
        <dbReference type="EMBL" id="EYB82011.1"/>
    </source>
</evidence>
<proteinExistence type="predicted"/>
<reference evidence="2" key="1">
    <citation type="journal article" date="2015" name="Nat. Genet.">
        <title>The genome and transcriptome of the zoonotic hookworm Ancylostoma ceylanicum identify infection-specific gene families.</title>
        <authorList>
            <person name="Schwarz E.M."/>
            <person name="Hu Y."/>
            <person name="Antoshechkin I."/>
            <person name="Miller M.M."/>
            <person name="Sternberg P.W."/>
            <person name="Aroian R.V."/>
        </authorList>
    </citation>
    <scope>NUCLEOTIDE SEQUENCE</scope>
    <source>
        <strain evidence="2">HY135</strain>
    </source>
</reference>
<accession>A0A016RUN3</accession>
<keyword evidence="2" id="KW-1185">Reference proteome</keyword>
<sequence>MAIMGRMPIDCHAPLIIIPLSSEVSLFTLSMWRPPAVVAIATIAREVWGYSKARTRLDGEQRWGAKLVIFKQIDTEMKTN</sequence>
<name>A0A016RUN3_9BILA</name>
<comment type="caution">
    <text evidence="1">The sequence shown here is derived from an EMBL/GenBank/DDBJ whole genome shotgun (WGS) entry which is preliminary data.</text>
</comment>
<dbReference type="Proteomes" id="UP000024635">
    <property type="component" value="Unassembled WGS sequence"/>
</dbReference>
<dbReference type="AlphaFoldDB" id="A0A016RUN3"/>